<reference evidence="2" key="1">
    <citation type="journal article" date="2020" name="Nature">
        <title>Giant virus diversity and host interactions through global metagenomics.</title>
        <authorList>
            <person name="Schulz F."/>
            <person name="Roux S."/>
            <person name="Paez-Espino D."/>
            <person name="Jungbluth S."/>
            <person name="Walsh D.A."/>
            <person name="Denef V.J."/>
            <person name="McMahon K.D."/>
            <person name="Konstantinidis K.T."/>
            <person name="Eloe-Fadrosh E.A."/>
            <person name="Kyrpides N.C."/>
            <person name="Woyke T."/>
        </authorList>
    </citation>
    <scope>NUCLEOTIDE SEQUENCE</scope>
    <source>
        <strain evidence="2">GVMAG-S-1041349-163</strain>
    </source>
</reference>
<evidence type="ECO:0000313" key="2">
    <source>
        <dbReference type="EMBL" id="QHU07911.1"/>
    </source>
</evidence>
<proteinExistence type="predicted"/>
<name>A0A6C0JSM7_9ZZZZ</name>
<protein>
    <submittedName>
        <fullName evidence="2">Uncharacterized protein</fullName>
    </submittedName>
</protein>
<keyword evidence="1" id="KW-0472">Membrane</keyword>
<sequence length="154" mass="17927">MGKMFKSFCTSVRNQDQRGVNLCISGIFMVMFTFFALYLINKNIMYTLCNGETLNKNITKVSQIGTFKCKTFETNLDYVKTEYFLGIIDVYDNLTMYCPNDVCVDKKYVKICCNIKYGDITFVHFICYVFILFVLISSSIIFYKLYTTVPIKTD</sequence>
<keyword evidence="1" id="KW-0812">Transmembrane</keyword>
<organism evidence="2">
    <name type="scientific">viral metagenome</name>
    <dbReference type="NCBI Taxonomy" id="1070528"/>
    <lineage>
        <taxon>unclassified sequences</taxon>
        <taxon>metagenomes</taxon>
        <taxon>organismal metagenomes</taxon>
    </lineage>
</organism>
<evidence type="ECO:0000256" key="1">
    <source>
        <dbReference type="SAM" id="Phobius"/>
    </source>
</evidence>
<accession>A0A6C0JSM7</accession>
<keyword evidence="1" id="KW-1133">Transmembrane helix</keyword>
<dbReference type="AlphaFoldDB" id="A0A6C0JSM7"/>
<dbReference type="EMBL" id="MN740693">
    <property type="protein sequence ID" value="QHU07911.1"/>
    <property type="molecule type" value="Genomic_DNA"/>
</dbReference>
<feature type="transmembrane region" description="Helical" evidence="1">
    <location>
        <begin position="20"/>
        <end position="40"/>
    </location>
</feature>
<feature type="transmembrane region" description="Helical" evidence="1">
    <location>
        <begin position="122"/>
        <end position="143"/>
    </location>
</feature>